<dbReference type="OrthoDB" id="5415512at2759"/>
<feature type="compositionally biased region" description="Basic and acidic residues" evidence="1">
    <location>
        <begin position="308"/>
        <end position="322"/>
    </location>
</feature>
<feature type="region of interest" description="Disordered" evidence="1">
    <location>
        <begin position="120"/>
        <end position="172"/>
    </location>
</feature>
<organism evidence="2 3">
    <name type="scientific">Paraphaeosphaeria minitans</name>
    <dbReference type="NCBI Taxonomy" id="565426"/>
    <lineage>
        <taxon>Eukaryota</taxon>
        <taxon>Fungi</taxon>
        <taxon>Dikarya</taxon>
        <taxon>Ascomycota</taxon>
        <taxon>Pezizomycotina</taxon>
        <taxon>Dothideomycetes</taxon>
        <taxon>Pleosporomycetidae</taxon>
        <taxon>Pleosporales</taxon>
        <taxon>Massarineae</taxon>
        <taxon>Didymosphaeriaceae</taxon>
        <taxon>Paraphaeosphaeria</taxon>
    </lineage>
</organism>
<feature type="region of interest" description="Disordered" evidence="1">
    <location>
        <begin position="301"/>
        <end position="344"/>
    </location>
</feature>
<feature type="region of interest" description="Disordered" evidence="1">
    <location>
        <begin position="552"/>
        <end position="685"/>
    </location>
</feature>
<evidence type="ECO:0000256" key="1">
    <source>
        <dbReference type="SAM" id="MobiDB-lite"/>
    </source>
</evidence>
<dbReference type="EMBL" id="WJXW01000005">
    <property type="protein sequence ID" value="KAF9735950.1"/>
    <property type="molecule type" value="Genomic_DNA"/>
</dbReference>
<feature type="compositionally biased region" description="Pro residues" evidence="1">
    <location>
        <begin position="121"/>
        <end position="131"/>
    </location>
</feature>
<accession>A0A9P6GKC2</accession>
<feature type="region of interest" description="Disordered" evidence="1">
    <location>
        <begin position="1"/>
        <end position="45"/>
    </location>
</feature>
<feature type="compositionally biased region" description="Basic and acidic residues" evidence="1">
    <location>
        <begin position="564"/>
        <end position="637"/>
    </location>
</feature>
<feature type="compositionally biased region" description="Basic and acidic residues" evidence="1">
    <location>
        <begin position="409"/>
        <end position="425"/>
    </location>
</feature>
<protein>
    <submittedName>
        <fullName evidence="2">Uncharacterized protein</fullName>
    </submittedName>
</protein>
<gene>
    <name evidence="2" type="ORF">PMIN01_05865</name>
</gene>
<feature type="region of interest" description="Disordered" evidence="1">
    <location>
        <begin position="362"/>
        <end position="470"/>
    </location>
</feature>
<feature type="compositionally biased region" description="Low complexity" evidence="1">
    <location>
        <begin position="23"/>
        <end position="37"/>
    </location>
</feature>
<sequence length="740" mass="83984">MSAEALRAYQQYMGGNAGSNDAQQQKQQQQQGQLGQQPGANFQNPYAAAGFGVPAQQVPQGMQNPYAAQQHYLQTNPVSKADLFLFPPPYTYPLNLSKLNTALVPARSANTQQFARAHVPPAAPTPPPAVPATPASHAALAQHGQLQPYNPQGPDIPPHARSQGYVDLPRSYNFPQQSPFSGAWQYSQAGHQPTQLGYNNAPAMAPVHENPAYHPRDWSFESTRESARSRYSGPWPPPDVVRVPSPQLPGKEVFPPPNVPPLALCHVCSVCGQMRSAGYHRHHPIIPGQALISTSCRRCKKRARKTKERREKERQRQEEKEASSTITIQIDDGDRRGRTRGREYHRCHSLSPERGVYRSTVRANVGPRRSTRVEYRTSREISSERSPPATLRRRTRSEVRFSPVSPPADDVRVRYRRGEEYERQRSPSPDARSRLAAHPTPFRTFTPANMPGYYPEETQSPPPEPPRGILKTRSQFYESQPSRHVMETSYDSMLPEVGGNRVQFGGERRPSVHVRESHARCVTCRGEQCVCDDDYAYLSRQRYHYQRGHVEEIPSPELPTQRLEQLRVREESPPRPYIRDKSHTRRREVEELHFRQLHSESGRDTHECRENAVSRPPRDDRGRTRHPPAEPRREASPLRRAASQIRDLGQRVRRRFSRSPTPPPNRKHQDWDDATDSGSEASGEHYMVEYREVDENGRPYTIYEERVRKALPAGARMPAGPLARGGLERPATMRGFAPVI</sequence>
<evidence type="ECO:0000313" key="2">
    <source>
        <dbReference type="EMBL" id="KAF9735950.1"/>
    </source>
</evidence>
<reference evidence="2" key="1">
    <citation type="journal article" date="2020" name="Mol. Plant Microbe Interact.">
        <title>Genome Sequence of the Biocontrol Agent Coniothyrium minitans strain Conio (IMI 134523).</title>
        <authorList>
            <person name="Patel D."/>
            <person name="Shittu T.A."/>
            <person name="Baroncelli R."/>
            <person name="Muthumeenakshi S."/>
            <person name="Osborne T.H."/>
            <person name="Janganan T.K."/>
            <person name="Sreenivasaprasad S."/>
        </authorList>
    </citation>
    <scope>NUCLEOTIDE SEQUENCE</scope>
    <source>
        <strain evidence="2">Conio</strain>
    </source>
</reference>
<dbReference type="Proteomes" id="UP000756921">
    <property type="component" value="Unassembled WGS sequence"/>
</dbReference>
<feature type="compositionally biased region" description="Basic and acidic residues" evidence="1">
    <location>
        <begin position="332"/>
        <end position="344"/>
    </location>
</feature>
<evidence type="ECO:0000313" key="3">
    <source>
        <dbReference type="Proteomes" id="UP000756921"/>
    </source>
</evidence>
<proteinExistence type="predicted"/>
<dbReference type="AlphaFoldDB" id="A0A9P6GKC2"/>
<name>A0A9P6GKC2_9PLEO</name>
<keyword evidence="3" id="KW-1185">Reference proteome</keyword>
<feature type="compositionally biased region" description="Basic and acidic residues" evidence="1">
    <location>
        <begin position="371"/>
        <end position="383"/>
    </location>
</feature>
<comment type="caution">
    <text evidence="2">The sequence shown here is derived from an EMBL/GenBank/DDBJ whole genome shotgun (WGS) entry which is preliminary data.</text>
</comment>